<comment type="caution">
    <text evidence="4">The sequence shown here is derived from an EMBL/GenBank/DDBJ whole genome shotgun (WGS) entry which is preliminary data.</text>
</comment>
<evidence type="ECO:0000313" key="5">
    <source>
        <dbReference type="Proteomes" id="UP000301751"/>
    </source>
</evidence>
<comment type="similarity">
    <text evidence="1">Belongs to the non-flavoprotein flavin reductase family.</text>
</comment>
<dbReference type="GO" id="GO:0042602">
    <property type="term" value="F:riboflavin reductase (NADPH) activity"/>
    <property type="evidence" value="ECO:0007669"/>
    <property type="project" value="TreeGrafter"/>
</dbReference>
<dbReference type="EMBL" id="BJCL01000005">
    <property type="protein sequence ID" value="GCL63422.1"/>
    <property type="molecule type" value="Genomic_DNA"/>
</dbReference>
<dbReference type="Proteomes" id="UP000301751">
    <property type="component" value="Unassembled WGS sequence"/>
</dbReference>
<sequence>MQPPDIPATALADPVPAALPVPTPPLLRAALGRFATGVTIITCAGPGGAPVGLTANSFSALSLDPPLVLWSLRQASGSLAAFDASPHFAVNVLAESQVDLSRRFASSQADKFAEGAWGAGLGGAPVLAGCAAVFECEVASRQVAGDHVLFIGRVLRLADLSVAPLLFQGGHYRMLGEVL</sequence>
<dbReference type="Pfam" id="PF01613">
    <property type="entry name" value="Flavin_Reduct"/>
    <property type="match status" value="1"/>
</dbReference>
<name>A0A480ATJ4_9BURK</name>
<proteinExistence type="inferred from homology"/>
<evidence type="ECO:0000256" key="1">
    <source>
        <dbReference type="ARBA" id="ARBA00008898"/>
    </source>
</evidence>
<feature type="domain" description="Flavin reductase like" evidence="3">
    <location>
        <begin position="31"/>
        <end position="174"/>
    </location>
</feature>
<dbReference type="GO" id="GO:0010181">
    <property type="term" value="F:FMN binding"/>
    <property type="evidence" value="ECO:0007669"/>
    <property type="project" value="InterPro"/>
</dbReference>
<organism evidence="4 5">
    <name type="scientific">Pseudaquabacterium pictum</name>
    <dbReference type="NCBI Taxonomy" id="2315236"/>
    <lineage>
        <taxon>Bacteria</taxon>
        <taxon>Pseudomonadati</taxon>
        <taxon>Pseudomonadota</taxon>
        <taxon>Betaproteobacteria</taxon>
        <taxon>Burkholderiales</taxon>
        <taxon>Sphaerotilaceae</taxon>
        <taxon>Pseudaquabacterium</taxon>
    </lineage>
</organism>
<dbReference type="PANTHER" id="PTHR30466:SF11">
    <property type="entry name" value="FLAVIN-DEPENDENT MONOOXYGENASE, REDUCTASE SUBUNIT HSAB"/>
    <property type="match status" value="1"/>
</dbReference>
<dbReference type="OrthoDB" id="9792858at2"/>
<dbReference type="InterPro" id="IPR002563">
    <property type="entry name" value="Flavin_Rdtase-like_dom"/>
</dbReference>
<dbReference type="SUPFAM" id="SSF50475">
    <property type="entry name" value="FMN-binding split barrel"/>
    <property type="match status" value="1"/>
</dbReference>
<evidence type="ECO:0000313" key="4">
    <source>
        <dbReference type="EMBL" id="GCL63422.1"/>
    </source>
</evidence>
<gene>
    <name evidence="4" type="ORF">AQPW35_25030</name>
</gene>
<keyword evidence="5" id="KW-1185">Reference proteome</keyword>
<evidence type="ECO:0000259" key="3">
    <source>
        <dbReference type="SMART" id="SM00903"/>
    </source>
</evidence>
<dbReference type="SMART" id="SM00903">
    <property type="entry name" value="Flavin_Reduct"/>
    <property type="match status" value="1"/>
</dbReference>
<dbReference type="InterPro" id="IPR012349">
    <property type="entry name" value="Split_barrel_FMN-bd"/>
</dbReference>
<dbReference type="AlphaFoldDB" id="A0A480ATJ4"/>
<dbReference type="PANTHER" id="PTHR30466">
    <property type="entry name" value="FLAVIN REDUCTASE"/>
    <property type="match status" value="1"/>
</dbReference>
<accession>A0A480ATJ4</accession>
<evidence type="ECO:0000256" key="2">
    <source>
        <dbReference type="ARBA" id="ARBA00023002"/>
    </source>
</evidence>
<keyword evidence="2" id="KW-0560">Oxidoreductase</keyword>
<dbReference type="InterPro" id="IPR050268">
    <property type="entry name" value="NADH-dep_flavin_reductase"/>
</dbReference>
<dbReference type="RefSeq" id="WP_137733153.1">
    <property type="nucleotide sequence ID" value="NZ_BJCL01000005.1"/>
</dbReference>
<protein>
    <submittedName>
        <fullName evidence="4">Flavin reductase</fullName>
    </submittedName>
</protein>
<reference evidence="5" key="1">
    <citation type="submission" date="2019-03" db="EMBL/GenBank/DDBJ databases">
        <title>Aquabacterium pictum sp.nov., the first bacteriochlorophyll a-containing freshwater bacterium in the genus Aquabacterium of the class Betaproteobacteria.</title>
        <authorList>
            <person name="Hirose S."/>
            <person name="Tank M."/>
            <person name="Hara E."/>
            <person name="Tamaki H."/>
            <person name="Takaichi S."/>
            <person name="Haruta S."/>
            <person name="Hanada S."/>
        </authorList>
    </citation>
    <scope>NUCLEOTIDE SEQUENCE [LARGE SCALE GENOMIC DNA]</scope>
    <source>
        <strain evidence="5">W35</strain>
    </source>
</reference>
<dbReference type="Gene3D" id="2.30.110.10">
    <property type="entry name" value="Electron Transport, Fmn-binding Protein, Chain A"/>
    <property type="match status" value="1"/>
</dbReference>